<protein>
    <submittedName>
        <fullName evidence="2">Glycosyltransferase family 2 protein</fullName>
    </submittedName>
</protein>
<proteinExistence type="predicted"/>
<dbReference type="InterPro" id="IPR001173">
    <property type="entry name" value="Glyco_trans_2-like"/>
</dbReference>
<dbReference type="PANTHER" id="PTHR22916:SF3">
    <property type="entry name" value="UDP-GLCNAC:BETAGAL BETA-1,3-N-ACETYLGLUCOSAMINYLTRANSFERASE-LIKE PROTEIN 1"/>
    <property type="match status" value="1"/>
</dbReference>
<evidence type="ECO:0000313" key="2">
    <source>
        <dbReference type="EMBL" id="QAA81368.1"/>
    </source>
</evidence>
<keyword evidence="3" id="KW-1185">Reference proteome</keyword>
<dbReference type="PANTHER" id="PTHR22916">
    <property type="entry name" value="GLYCOSYLTRANSFERASE"/>
    <property type="match status" value="1"/>
</dbReference>
<dbReference type="Gene3D" id="3.90.550.10">
    <property type="entry name" value="Spore Coat Polysaccharide Biosynthesis Protein SpsA, Chain A"/>
    <property type="match status" value="1"/>
</dbReference>
<keyword evidence="2" id="KW-0808">Transferase</keyword>
<dbReference type="EMBL" id="CP034951">
    <property type="protein sequence ID" value="QAA81368.1"/>
    <property type="molecule type" value="Genomic_DNA"/>
</dbReference>
<organism evidence="2 3">
    <name type="scientific">Aequorivita ciconiae</name>
    <dbReference type="NCBI Taxonomy" id="2494375"/>
    <lineage>
        <taxon>Bacteria</taxon>
        <taxon>Pseudomonadati</taxon>
        <taxon>Bacteroidota</taxon>
        <taxon>Flavobacteriia</taxon>
        <taxon>Flavobacteriales</taxon>
        <taxon>Flavobacteriaceae</taxon>
        <taxon>Aequorivita</taxon>
    </lineage>
</organism>
<dbReference type="GO" id="GO:0016758">
    <property type="term" value="F:hexosyltransferase activity"/>
    <property type="evidence" value="ECO:0007669"/>
    <property type="project" value="UniProtKB-ARBA"/>
</dbReference>
<reference evidence="2 3" key="1">
    <citation type="submission" date="2019-01" db="EMBL/GenBank/DDBJ databases">
        <title>Complete genome sequencing of Aequorivita sp. H23M31.</title>
        <authorList>
            <person name="Bae J.-W."/>
        </authorList>
    </citation>
    <scope>NUCLEOTIDE SEQUENCE [LARGE SCALE GENOMIC DNA]</scope>
    <source>
        <strain evidence="2 3">H23M31</strain>
    </source>
</reference>
<evidence type="ECO:0000259" key="1">
    <source>
        <dbReference type="Pfam" id="PF00535"/>
    </source>
</evidence>
<dbReference type="Proteomes" id="UP000285517">
    <property type="component" value="Chromosome"/>
</dbReference>
<name>A0A410G264_9FLAO</name>
<dbReference type="CDD" id="cd00761">
    <property type="entry name" value="Glyco_tranf_GTA_type"/>
    <property type="match status" value="1"/>
</dbReference>
<sequence length="324" mass="37571">MKLSIIIPIYNGAPFLERLIHTITAFTITDFECVFIDNNSTDDSIAILKELLQNASFNYSILTEEKQGAGYARNTGIKNAKGDYLAFLDCDDIILPEKFECDFNILKTHEVDFVFCRAQRFYEDGRIITHPITGIKDGINSPPSLGILWLQNFFLLQGTGSLVIKKNVVESLYGFHSSKTGEDAFLFIIMGLLYKGYFYDKTYFHYFRHPDSTISKSNKNESGSLKRYFELRQNLFNDEIVKNNPIALHILKDQLQTDLLKLHRLGDSVKELKGDKLRNLELSAILFNRLSLFINRKIPHIKYNPFFQLDRKLLKKRRDELLFK</sequence>
<dbReference type="KEGG" id="aev:EI546_06340"/>
<dbReference type="Pfam" id="PF00535">
    <property type="entry name" value="Glycos_transf_2"/>
    <property type="match status" value="1"/>
</dbReference>
<dbReference type="OrthoDB" id="635429at2"/>
<evidence type="ECO:0000313" key="3">
    <source>
        <dbReference type="Proteomes" id="UP000285517"/>
    </source>
</evidence>
<feature type="domain" description="Glycosyltransferase 2-like" evidence="1">
    <location>
        <begin position="4"/>
        <end position="133"/>
    </location>
</feature>
<dbReference type="RefSeq" id="WP_128249756.1">
    <property type="nucleotide sequence ID" value="NZ_CP034951.1"/>
</dbReference>
<dbReference type="InterPro" id="IPR029044">
    <property type="entry name" value="Nucleotide-diphossugar_trans"/>
</dbReference>
<dbReference type="AlphaFoldDB" id="A0A410G264"/>
<dbReference type="SUPFAM" id="SSF53448">
    <property type="entry name" value="Nucleotide-diphospho-sugar transferases"/>
    <property type="match status" value="1"/>
</dbReference>
<gene>
    <name evidence="2" type="ORF">EI546_06340</name>
</gene>
<accession>A0A410G264</accession>